<dbReference type="InterPro" id="IPR005368">
    <property type="entry name" value="UPF0175"/>
</dbReference>
<sequence>MSVIVPDEILATTGLSDSEMKQEIAIMLFAQEKLTLAQASRFAGIDRMTFQHILASRKIPVHYDVSDFEKDLENLRDMGRL</sequence>
<accession>K9YS31</accession>
<dbReference type="AlphaFoldDB" id="K9YS31"/>
<keyword evidence="2" id="KW-1185">Reference proteome</keyword>
<protein>
    <submittedName>
        <fullName evidence="1">Uncharacterized small protein</fullName>
    </submittedName>
</protein>
<dbReference type="PATRIC" id="fig|13035.3.peg.118"/>
<dbReference type="OrthoDB" id="462653at2"/>
<evidence type="ECO:0000313" key="2">
    <source>
        <dbReference type="Proteomes" id="UP000010482"/>
    </source>
</evidence>
<dbReference type="RefSeq" id="WP_015227936.1">
    <property type="nucleotide sequence ID" value="NC_019780.1"/>
</dbReference>
<dbReference type="Proteomes" id="UP000010482">
    <property type="component" value="Chromosome"/>
</dbReference>
<reference evidence="1" key="1">
    <citation type="submission" date="2012-04" db="EMBL/GenBank/DDBJ databases">
        <title>Finished genome of Dactylococcopsis salina PCC 8305.</title>
        <authorList>
            <consortium name="US DOE Joint Genome Institute"/>
            <person name="Gugger M."/>
            <person name="Coursin T."/>
            <person name="Rippka R."/>
            <person name="Tandeau De Marsac N."/>
            <person name="Huntemann M."/>
            <person name="Wei C.-L."/>
            <person name="Han J."/>
            <person name="Detter J.C."/>
            <person name="Han C."/>
            <person name="Tapia R."/>
            <person name="Daligault H."/>
            <person name="Chen A."/>
            <person name="Krypides N."/>
            <person name="Mavromatis K."/>
            <person name="Markowitz V."/>
            <person name="Szeto E."/>
            <person name="Ivanova N."/>
            <person name="Ovchinnikova G."/>
            <person name="Pagani I."/>
            <person name="Pati A."/>
            <person name="Goodwin L."/>
            <person name="Peters L."/>
            <person name="Pitluck S."/>
            <person name="Woyke T."/>
            <person name="Kerfeld C."/>
        </authorList>
    </citation>
    <scope>NUCLEOTIDE SEQUENCE [LARGE SCALE GENOMIC DNA]</scope>
    <source>
        <strain evidence="1">PCC 8305</strain>
    </source>
</reference>
<dbReference type="eggNOG" id="COG2886">
    <property type="taxonomic scope" value="Bacteria"/>
</dbReference>
<evidence type="ECO:0000313" key="1">
    <source>
        <dbReference type="EMBL" id="AFZ48923.1"/>
    </source>
</evidence>
<dbReference type="KEGG" id="dsl:Dacsa_0108"/>
<dbReference type="Pfam" id="PF03683">
    <property type="entry name" value="UPF0175"/>
    <property type="match status" value="1"/>
</dbReference>
<gene>
    <name evidence="1" type="ORF">Dacsa_0108</name>
</gene>
<organism evidence="1 2">
    <name type="scientific">Dactylococcopsis salina (strain PCC 8305)</name>
    <name type="common">Myxobactron salinum</name>
    <dbReference type="NCBI Taxonomy" id="13035"/>
    <lineage>
        <taxon>Bacteria</taxon>
        <taxon>Bacillati</taxon>
        <taxon>Cyanobacteriota</taxon>
        <taxon>Cyanophyceae</taxon>
        <taxon>Nodosilineales</taxon>
        <taxon>Cymatolegaceae</taxon>
        <taxon>Dactylococcopsis</taxon>
    </lineage>
</organism>
<dbReference type="EMBL" id="CP003944">
    <property type="protein sequence ID" value="AFZ48923.1"/>
    <property type="molecule type" value="Genomic_DNA"/>
</dbReference>
<proteinExistence type="predicted"/>
<dbReference type="HOGENOM" id="CLU_154570_2_1_3"/>
<name>K9YS31_DACS8</name>
<dbReference type="STRING" id="13035.Dacsa_0108"/>